<dbReference type="EMBL" id="KV417583">
    <property type="protein sequence ID" value="KZP17338.1"/>
    <property type="molecule type" value="Genomic_DNA"/>
</dbReference>
<reference evidence="2 3" key="1">
    <citation type="journal article" date="2016" name="Mol. Biol. Evol.">
        <title>Comparative Genomics of Early-Diverging Mushroom-Forming Fungi Provides Insights into the Origins of Lignocellulose Decay Capabilities.</title>
        <authorList>
            <person name="Nagy L.G."/>
            <person name="Riley R."/>
            <person name="Tritt A."/>
            <person name="Adam C."/>
            <person name="Daum C."/>
            <person name="Floudas D."/>
            <person name="Sun H."/>
            <person name="Yadav J.S."/>
            <person name="Pangilinan J."/>
            <person name="Larsson K.H."/>
            <person name="Matsuura K."/>
            <person name="Barry K."/>
            <person name="Labutti K."/>
            <person name="Kuo R."/>
            <person name="Ohm R.A."/>
            <person name="Bhattacharya S.S."/>
            <person name="Shirouzu T."/>
            <person name="Yoshinaga Y."/>
            <person name="Martin F.M."/>
            <person name="Grigoriev I.V."/>
            <person name="Hibbett D.S."/>
        </authorList>
    </citation>
    <scope>NUCLEOTIDE SEQUENCE [LARGE SCALE GENOMIC DNA]</scope>
    <source>
        <strain evidence="2 3">CBS 109695</strain>
    </source>
</reference>
<sequence length="376" mass="42008">MNSPTSTAFDIAESPPPSVIADTASTPAPVTSSRHYALGDLTFFRVEGTLFRFDRSLLDQEMDTIPRGVGSKEDPIELKHIRSSDFEILLDFLKLGIIHDKKPPVTVFDWTSIIAVCCILGMQRVQKLACETLSDQQHTLIDQHKTLMDQHKTLLDQHETLLHQQNASLNISSAGAGFDRATCGLYFLIREKGTVNQLGTYESSNTEGAQLQLWPRSEGSNTKSQIFFIDNSGALCHAVSGLAVDIVDDVPVLRQRRPVSGHPNPWSHPLPEFSFAHSQIRVKFLSDPSLPSCSDDLYPKDSWATNNFVLALHSEKNFHTHPIADFSPWIPATVTGSFQYETRANHDKKWRVLVEERTEDFGGVRTSWEIVAANKV</sequence>
<keyword evidence="3" id="KW-1185">Reference proteome</keyword>
<dbReference type="AlphaFoldDB" id="A0A166G078"/>
<feature type="region of interest" description="Disordered" evidence="1">
    <location>
        <begin position="1"/>
        <end position="26"/>
    </location>
</feature>
<protein>
    <recommendedName>
        <fullName evidence="4">BTB domain-containing protein</fullName>
    </recommendedName>
</protein>
<dbReference type="Gene3D" id="2.80.10.50">
    <property type="match status" value="1"/>
</dbReference>
<accession>A0A166G078</accession>
<name>A0A166G078_9AGAM</name>
<evidence type="ECO:0000313" key="2">
    <source>
        <dbReference type="EMBL" id="KZP17338.1"/>
    </source>
</evidence>
<evidence type="ECO:0000313" key="3">
    <source>
        <dbReference type="Proteomes" id="UP000076532"/>
    </source>
</evidence>
<evidence type="ECO:0000256" key="1">
    <source>
        <dbReference type="SAM" id="MobiDB-lite"/>
    </source>
</evidence>
<proteinExistence type="predicted"/>
<evidence type="ECO:0008006" key="4">
    <source>
        <dbReference type="Google" id="ProtNLM"/>
    </source>
</evidence>
<gene>
    <name evidence="2" type="ORF">FIBSPDRAFT_1046865</name>
</gene>
<organism evidence="2 3">
    <name type="scientific">Athelia psychrophila</name>
    <dbReference type="NCBI Taxonomy" id="1759441"/>
    <lineage>
        <taxon>Eukaryota</taxon>
        <taxon>Fungi</taxon>
        <taxon>Dikarya</taxon>
        <taxon>Basidiomycota</taxon>
        <taxon>Agaricomycotina</taxon>
        <taxon>Agaricomycetes</taxon>
        <taxon>Agaricomycetidae</taxon>
        <taxon>Atheliales</taxon>
        <taxon>Atheliaceae</taxon>
        <taxon>Athelia</taxon>
    </lineage>
</organism>
<dbReference type="STRING" id="436010.A0A166G078"/>
<dbReference type="InterPro" id="IPR035992">
    <property type="entry name" value="Ricin_B-like_lectins"/>
</dbReference>
<dbReference type="SUPFAM" id="SSF50370">
    <property type="entry name" value="Ricin B-like lectins"/>
    <property type="match status" value="1"/>
</dbReference>
<dbReference type="Proteomes" id="UP000076532">
    <property type="component" value="Unassembled WGS sequence"/>
</dbReference>